<dbReference type="Proteomes" id="UP000321570">
    <property type="component" value="Unassembled WGS sequence"/>
</dbReference>
<gene>
    <name evidence="1" type="ORF">WMSIL1_LOCUS14280</name>
</gene>
<accession>A0A564ZB56</accession>
<name>A0A564ZB56_HYMDI</name>
<evidence type="ECO:0000313" key="1">
    <source>
        <dbReference type="EMBL" id="VUZ56721.1"/>
    </source>
</evidence>
<dbReference type="EMBL" id="CABIJS010000708">
    <property type="protein sequence ID" value="VUZ56721.1"/>
    <property type="molecule type" value="Genomic_DNA"/>
</dbReference>
<reference evidence="1 2" key="1">
    <citation type="submission" date="2019-07" db="EMBL/GenBank/DDBJ databases">
        <authorList>
            <person name="Jastrzebski P J."/>
            <person name="Paukszto L."/>
            <person name="Jastrzebski P J."/>
        </authorList>
    </citation>
    <scope>NUCLEOTIDE SEQUENCE [LARGE SCALE GENOMIC DNA]</scope>
    <source>
        <strain evidence="1 2">WMS-il1</strain>
    </source>
</reference>
<protein>
    <submittedName>
        <fullName evidence="1">Uncharacterized protein</fullName>
    </submittedName>
</protein>
<keyword evidence="2" id="KW-1185">Reference proteome</keyword>
<dbReference type="AlphaFoldDB" id="A0A564ZB56"/>
<organism evidence="1 2">
    <name type="scientific">Hymenolepis diminuta</name>
    <name type="common">Rat tapeworm</name>
    <dbReference type="NCBI Taxonomy" id="6216"/>
    <lineage>
        <taxon>Eukaryota</taxon>
        <taxon>Metazoa</taxon>
        <taxon>Spiralia</taxon>
        <taxon>Lophotrochozoa</taxon>
        <taxon>Platyhelminthes</taxon>
        <taxon>Cestoda</taxon>
        <taxon>Eucestoda</taxon>
        <taxon>Cyclophyllidea</taxon>
        <taxon>Hymenolepididae</taxon>
        <taxon>Hymenolepis</taxon>
    </lineage>
</organism>
<sequence>MKEVFDQNFTLFNVRFNSLKLVFGHDEDLYGFAGVVSFYCDKYNVDNLKKRTVRMSYFHFSTSNKALVTIKISSVKTNRGNFNVKLQEVDKEGVKMVNLRRDSDDIPMHLIHKMSASVPQSAQFVVHPNPSVEQKSSSCLCCRG</sequence>
<proteinExistence type="predicted"/>
<evidence type="ECO:0000313" key="2">
    <source>
        <dbReference type="Proteomes" id="UP000321570"/>
    </source>
</evidence>